<comment type="caution">
    <text evidence="1">The sequence shown here is derived from an EMBL/GenBank/DDBJ whole genome shotgun (WGS) entry which is preliminary data.</text>
</comment>
<name>A0A7J7KER6_BUGNE</name>
<dbReference type="EMBL" id="VXIV02000616">
    <property type="protein sequence ID" value="KAF6037129.1"/>
    <property type="molecule type" value="Genomic_DNA"/>
</dbReference>
<accession>A0A7J7KER6</accession>
<organism evidence="1 2">
    <name type="scientific">Bugula neritina</name>
    <name type="common">Brown bryozoan</name>
    <name type="synonym">Sertularia neritina</name>
    <dbReference type="NCBI Taxonomy" id="10212"/>
    <lineage>
        <taxon>Eukaryota</taxon>
        <taxon>Metazoa</taxon>
        <taxon>Spiralia</taxon>
        <taxon>Lophotrochozoa</taxon>
        <taxon>Bryozoa</taxon>
        <taxon>Gymnolaemata</taxon>
        <taxon>Cheilostomatida</taxon>
        <taxon>Flustrina</taxon>
        <taxon>Buguloidea</taxon>
        <taxon>Bugulidae</taxon>
        <taxon>Bugula</taxon>
    </lineage>
</organism>
<dbReference type="AlphaFoldDB" id="A0A7J7KER6"/>
<dbReference type="Proteomes" id="UP000593567">
    <property type="component" value="Unassembled WGS sequence"/>
</dbReference>
<keyword evidence="2" id="KW-1185">Reference proteome</keyword>
<reference evidence="1" key="1">
    <citation type="submission" date="2020-06" db="EMBL/GenBank/DDBJ databases">
        <title>Draft genome of Bugula neritina, a colonial animal packing powerful symbionts and potential medicines.</title>
        <authorList>
            <person name="Rayko M."/>
        </authorList>
    </citation>
    <scope>NUCLEOTIDE SEQUENCE [LARGE SCALE GENOMIC DNA]</scope>
    <source>
        <strain evidence="1">Kwan_BN1</strain>
    </source>
</reference>
<gene>
    <name evidence="1" type="ORF">EB796_004537</name>
</gene>
<evidence type="ECO:0000313" key="1">
    <source>
        <dbReference type="EMBL" id="KAF6037129.1"/>
    </source>
</evidence>
<proteinExistence type="predicted"/>
<sequence>MAAQLLKSDINFVKPESTIPEVIDHQIRDHVQQKSDDAFFICDLGDVTRKYKVWKRVFPRIKPFYGRLALSASVACRQSSSHSVKLNLTRSVLRGT</sequence>
<dbReference type="OrthoDB" id="5034579at2759"/>
<protein>
    <submittedName>
        <fullName evidence="1">Uncharacterized protein</fullName>
    </submittedName>
</protein>
<evidence type="ECO:0000313" key="2">
    <source>
        <dbReference type="Proteomes" id="UP000593567"/>
    </source>
</evidence>